<protein>
    <submittedName>
        <fullName evidence="4">N-acetylglucosaminidase</fullName>
    </submittedName>
</protein>
<reference evidence="4" key="1">
    <citation type="submission" date="2022-12" db="EMBL/GenBank/DDBJ databases">
        <authorList>
            <person name="Wang J."/>
        </authorList>
    </citation>
    <scope>NUCLEOTIDE SEQUENCE</scope>
    <source>
        <strain evidence="4">HY-42-06</strain>
    </source>
</reference>
<evidence type="ECO:0000256" key="1">
    <source>
        <dbReference type="ARBA" id="ARBA00022729"/>
    </source>
</evidence>
<dbReference type="Pfam" id="PF01832">
    <property type="entry name" value="Glucosaminidase"/>
    <property type="match status" value="1"/>
</dbReference>
<keyword evidence="5" id="KW-1185">Reference proteome</keyword>
<comment type="caution">
    <text evidence="4">The sequence shown here is derived from an EMBL/GenBank/DDBJ whole genome shotgun (WGS) entry which is preliminary data.</text>
</comment>
<keyword evidence="1 2" id="KW-0732">Signal</keyword>
<dbReference type="SMART" id="SM00047">
    <property type="entry name" value="LYZ2"/>
    <property type="match status" value="1"/>
</dbReference>
<feature type="signal peptide" evidence="2">
    <location>
        <begin position="1"/>
        <end position="26"/>
    </location>
</feature>
<accession>A0ABT4CMN7</accession>
<dbReference type="RefSeq" id="WP_268048856.1">
    <property type="nucleotide sequence ID" value="NZ_JAPQES010000001.1"/>
</dbReference>
<dbReference type="EMBL" id="JAPQES010000001">
    <property type="protein sequence ID" value="MCY6370203.1"/>
    <property type="molecule type" value="Genomic_DNA"/>
</dbReference>
<feature type="chain" id="PRO_5045917342" evidence="2">
    <location>
        <begin position="27"/>
        <end position="509"/>
    </location>
</feature>
<evidence type="ECO:0000313" key="4">
    <source>
        <dbReference type="EMBL" id="MCY6370203.1"/>
    </source>
</evidence>
<evidence type="ECO:0000259" key="3">
    <source>
        <dbReference type="SMART" id="SM00047"/>
    </source>
</evidence>
<dbReference type="Pfam" id="PF13205">
    <property type="entry name" value="Big_5"/>
    <property type="match status" value="1"/>
</dbReference>
<dbReference type="InterPro" id="IPR032812">
    <property type="entry name" value="SbsA_Ig"/>
</dbReference>
<feature type="domain" description="Mannosyl-glycoprotein endo-beta-N-acetylglucosamidase-like" evidence="3">
    <location>
        <begin position="342"/>
        <end position="500"/>
    </location>
</feature>
<gene>
    <name evidence="4" type="ORF">OXH55_06110</name>
</gene>
<evidence type="ECO:0000313" key="5">
    <source>
        <dbReference type="Proteomes" id="UP001079657"/>
    </source>
</evidence>
<proteinExistence type="predicted"/>
<dbReference type="InterPro" id="IPR002901">
    <property type="entry name" value="MGlyc_endo_b_GlcNAc-like_dom"/>
</dbReference>
<evidence type="ECO:0000256" key="2">
    <source>
        <dbReference type="SAM" id="SignalP"/>
    </source>
</evidence>
<sequence>MKGIAKVIKSVFVTAIFLTMPVVAFAADYTEIPSKSEVSITKPWTVNFNMNLDKNSINEDNVIVTDDAENPVDVSVSAGNDSKSIVISPPTGGYSIHNTYYLTLNTDVKSSSGTKLSKPVRMEFTTAKKYEDNTNNSSLPIVNNVKFIEETILHHQKTNFNIYASYSDKVQYRAFVFKYPNETYDNPNKYPDTEYMELTNGYTSAKSTTNPHTMSLYSGLQSGKYKLVVYVKRADELGKYKDNNTEYDNYYSSYFKVLDSSIIEDRDANTTIVYKNYDKTLDEAVMNQVNGRPIFSDSGWDVPSEKLIKYYMNPNNFLDDYGKYMFLNLNYMEGVTAEELDNMLKGKGVLEGKGAAFLQAAKESNINPIYLVSHALLETGNGTSKLSNGILVSSVDGVAVEEPKVAYNMFGVHAYDHDPNGCGSEYAYTQGWFSVQEAILGGAKFISTGYINSDKYKQNTLYKMKWNVEVTWHQYATDIGWARKQISRIKELMEQTKGAKPVYEIPQFK</sequence>
<dbReference type="Proteomes" id="UP001079657">
    <property type="component" value="Unassembled WGS sequence"/>
</dbReference>
<dbReference type="Gene3D" id="1.10.530.10">
    <property type="match status" value="1"/>
</dbReference>
<name>A0ABT4CMN7_9CLOT</name>
<organism evidence="4 5">
    <name type="scientific">Clostridium ganghwense</name>
    <dbReference type="NCBI Taxonomy" id="312089"/>
    <lineage>
        <taxon>Bacteria</taxon>
        <taxon>Bacillati</taxon>
        <taxon>Bacillota</taxon>
        <taxon>Clostridia</taxon>
        <taxon>Eubacteriales</taxon>
        <taxon>Clostridiaceae</taxon>
        <taxon>Clostridium</taxon>
    </lineage>
</organism>